<keyword evidence="3" id="KW-1185">Reference proteome</keyword>
<gene>
    <name evidence="2 4" type="ORF">BDZ99DRAFT_462659</name>
</gene>
<dbReference type="PANTHER" id="PTHR40624">
    <property type="entry name" value="BIOSYNTHESIS MONOOXYGENASE, PUTATIVE (AFU_ORTHOLOGUE AFUA_1G12025)-RELATED"/>
    <property type="match status" value="1"/>
</dbReference>
<dbReference type="AlphaFoldDB" id="A0A6A6YNC9"/>
<dbReference type="RefSeq" id="XP_033577012.1">
    <property type="nucleotide sequence ID" value="XM_033719904.1"/>
</dbReference>
<evidence type="ECO:0000259" key="1">
    <source>
        <dbReference type="PROSITE" id="PS51725"/>
    </source>
</evidence>
<evidence type="ECO:0000313" key="3">
    <source>
        <dbReference type="Proteomes" id="UP000504636"/>
    </source>
</evidence>
<sequence length="104" mass="11460">MSDTVSVIAFITPAPGKKEQAQAGLEDLAAKVKENEPGALQYEFYWDEKNGQFVFIEKYKNLDAVAAHRGQVYYSELKTRAEAEGLLAAPIDARVIVHAGGFTR</sequence>
<dbReference type="InterPro" id="IPR007138">
    <property type="entry name" value="ABM_dom"/>
</dbReference>
<dbReference type="InterPro" id="IPR011008">
    <property type="entry name" value="Dimeric_a/b-barrel"/>
</dbReference>
<evidence type="ECO:0000313" key="4">
    <source>
        <dbReference type="RefSeq" id="XP_033577012.1"/>
    </source>
</evidence>
<reference evidence="4" key="2">
    <citation type="submission" date="2020-04" db="EMBL/GenBank/DDBJ databases">
        <authorList>
            <consortium name="NCBI Genome Project"/>
        </authorList>
    </citation>
    <scope>NUCLEOTIDE SEQUENCE</scope>
    <source>
        <strain evidence="4">CBS 304.34</strain>
    </source>
</reference>
<dbReference type="Proteomes" id="UP000504636">
    <property type="component" value="Unplaced"/>
</dbReference>
<dbReference type="PANTHER" id="PTHR40624:SF1">
    <property type="entry name" value="BIOSYNTHESIS MONOOXYGENASE, PUTATIVE (AFU_ORTHOLOGUE AFUA_1G12025)-RELATED"/>
    <property type="match status" value="1"/>
</dbReference>
<feature type="domain" description="ABM" evidence="1">
    <location>
        <begin position="5"/>
        <end position="96"/>
    </location>
</feature>
<evidence type="ECO:0000313" key="2">
    <source>
        <dbReference type="EMBL" id="KAF2810048.1"/>
    </source>
</evidence>
<dbReference type="SUPFAM" id="SSF54909">
    <property type="entry name" value="Dimeric alpha+beta barrel"/>
    <property type="match status" value="1"/>
</dbReference>
<keyword evidence="2" id="KW-0560">Oxidoreductase</keyword>
<organism evidence="2">
    <name type="scientific">Mytilinidion resinicola</name>
    <dbReference type="NCBI Taxonomy" id="574789"/>
    <lineage>
        <taxon>Eukaryota</taxon>
        <taxon>Fungi</taxon>
        <taxon>Dikarya</taxon>
        <taxon>Ascomycota</taxon>
        <taxon>Pezizomycotina</taxon>
        <taxon>Dothideomycetes</taxon>
        <taxon>Pleosporomycetidae</taxon>
        <taxon>Mytilinidiales</taxon>
        <taxon>Mytilinidiaceae</taxon>
        <taxon>Mytilinidion</taxon>
    </lineage>
</organism>
<reference evidence="2 4" key="1">
    <citation type="journal article" date="2020" name="Stud. Mycol.">
        <title>101 Dothideomycetes genomes: a test case for predicting lifestyles and emergence of pathogens.</title>
        <authorList>
            <person name="Haridas S."/>
            <person name="Albert R."/>
            <person name="Binder M."/>
            <person name="Bloem J."/>
            <person name="Labutti K."/>
            <person name="Salamov A."/>
            <person name="Andreopoulos B."/>
            <person name="Baker S."/>
            <person name="Barry K."/>
            <person name="Bills G."/>
            <person name="Bluhm B."/>
            <person name="Cannon C."/>
            <person name="Castanera R."/>
            <person name="Culley D."/>
            <person name="Daum C."/>
            <person name="Ezra D."/>
            <person name="Gonzalez J."/>
            <person name="Henrissat B."/>
            <person name="Kuo A."/>
            <person name="Liang C."/>
            <person name="Lipzen A."/>
            <person name="Lutzoni F."/>
            <person name="Magnuson J."/>
            <person name="Mondo S."/>
            <person name="Nolan M."/>
            <person name="Ohm R."/>
            <person name="Pangilinan J."/>
            <person name="Park H.-J."/>
            <person name="Ramirez L."/>
            <person name="Alfaro M."/>
            <person name="Sun H."/>
            <person name="Tritt A."/>
            <person name="Yoshinaga Y."/>
            <person name="Zwiers L.-H."/>
            <person name="Turgeon B."/>
            <person name="Goodwin S."/>
            <person name="Spatafora J."/>
            <person name="Crous P."/>
            <person name="Grigoriev I."/>
        </authorList>
    </citation>
    <scope>NUCLEOTIDE SEQUENCE</scope>
    <source>
        <strain evidence="2 4">CBS 304.34</strain>
    </source>
</reference>
<name>A0A6A6YNC9_9PEZI</name>
<proteinExistence type="predicted"/>
<dbReference type="GeneID" id="54460797"/>
<dbReference type="OrthoDB" id="10011777at2759"/>
<accession>A0A6A6YNC9</accession>
<keyword evidence="2" id="KW-0503">Monooxygenase</keyword>
<dbReference type="Gene3D" id="3.30.70.100">
    <property type="match status" value="1"/>
</dbReference>
<dbReference type="GO" id="GO:0004497">
    <property type="term" value="F:monooxygenase activity"/>
    <property type="evidence" value="ECO:0007669"/>
    <property type="project" value="UniProtKB-KW"/>
</dbReference>
<protein>
    <submittedName>
        <fullName evidence="2 4">Antibiotic biosynthesis monooxygenase-like protein</fullName>
    </submittedName>
</protein>
<dbReference type="PROSITE" id="PS51725">
    <property type="entry name" value="ABM"/>
    <property type="match status" value="1"/>
</dbReference>
<dbReference type="Pfam" id="PF03992">
    <property type="entry name" value="ABM"/>
    <property type="match status" value="1"/>
</dbReference>
<reference evidence="4" key="3">
    <citation type="submission" date="2025-04" db="UniProtKB">
        <authorList>
            <consortium name="RefSeq"/>
        </authorList>
    </citation>
    <scope>IDENTIFICATION</scope>
    <source>
        <strain evidence="4">CBS 304.34</strain>
    </source>
</reference>
<dbReference type="EMBL" id="MU003700">
    <property type="protein sequence ID" value="KAF2810048.1"/>
    <property type="molecule type" value="Genomic_DNA"/>
</dbReference>